<keyword evidence="9" id="KW-1185">Reference proteome</keyword>
<evidence type="ECO:0000256" key="6">
    <source>
        <dbReference type="SAM" id="MobiDB-lite"/>
    </source>
</evidence>
<dbReference type="EMBL" id="JAOAOG010000242">
    <property type="protein sequence ID" value="KAJ6236921.1"/>
    <property type="molecule type" value="Genomic_DNA"/>
</dbReference>
<dbReference type="PANTHER" id="PTHR22780">
    <property type="entry name" value="ADAPTIN, ALPHA/GAMMA/EPSILON"/>
    <property type="match status" value="1"/>
</dbReference>
<feature type="compositionally biased region" description="Acidic residues" evidence="6">
    <location>
        <begin position="475"/>
        <end position="490"/>
    </location>
</feature>
<accession>A0ABQ8XWC5</accession>
<feature type="region of interest" description="Disordered" evidence="6">
    <location>
        <begin position="746"/>
        <end position="809"/>
    </location>
</feature>
<keyword evidence="2 5" id="KW-0813">Transport</keyword>
<gene>
    <name evidence="8" type="ORF">M0813_27666</name>
</gene>
<evidence type="ECO:0000256" key="2">
    <source>
        <dbReference type="ARBA" id="ARBA00022448"/>
    </source>
</evidence>
<evidence type="ECO:0000313" key="9">
    <source>
        <dbReference type="Proteomes" id="UP001150062"/>
    </source>
</evidence>
<dbReference type="SUPFAM" id="SSF48371">
    <property type="entry name" value="ARM repeat"/>
    <property type="match status" value="1"/>
</dbReference>
<dbReference type="Pfam" id="PF01602">
    <property type="entry name" value="Adaptin_N"/>
    <property type="match status" value="1"/>
</dbReference>
<feature type="compositionally biased region" description="Low complexity" evidence="6">
    <location>
        <begin position="771"/>
        <end position="805"/>
    </location>
</feature>
<comment type="similarity">
    <text evidence="5">Belongs to the adaptor complexes large subunit family.</text>
</comment>
<reference evidence="8" key="1">
    <citation type="submission" date="2022-08" db="EMBL/GenBank/DDBJ databases">
        <title>Novel sulfate-reducing endosymbionts in the free-living metamonad Anaeramoeba.</title>
        <authorList>
            <person name="Jerlstrom-Hultqvist J."/>
            <person name="Cepicka I."/>
            <person name="Gallot-Lavallee L."/>
            <person name="Salas-Leiva D."/>
            <person name="Curtis B.A."/>
            <person name="Zahonova K."/>
            <person name="Pipaliya S."/>
            <person name="Dacks J."/>
            <person name="Roger A.J."/>
        </authorList>
    </citation>
    <scope>NUCLEOTIDE SEQUENCE</scope>
    <source>
        <strain evidence="8">Schooner1</strain>
    </source>
</reference>
<evidence type="ECO:0000256" key="3">
    <source>
        <dbReference type="ARBA" id="ARBA00022927"/>
    </source>
</evidence>
<feature type="compositionally biased region" description="Basic and acidic residues" evidence="6">
    <location>
        <begin position="751"/>
        <end position="770"/>
    </location>
</feature>
<evidence type="ECO:0000259" key="7">
    <source>
        <dbReference type="Pfam" id="PF01602"/>
    </source>
</evidence>
<keyword evidence="4 5" id="KW-0472">Membrane</keyword>
<dbReference type="InterPro" id="IPR016024">
    <property type="entry name" value="ARM-type_fold"/>
</dbReference>
<evidence type="ECO:0000256" key="5">
    <source>
        <dbReference type="PIRNR" id="PIRNR037091"/>
    </source>
</evidence>
<feature type="domain" description="Clathrin/coatomer adaptor adaptin-like N-terminal" evidence="7">
    <location>
        <begin position="53"/>
        <end position="471"/>
    </location>
</feature>
<keyword evidence="3 5" id="KW-0653">Protein transport</keyword>
<name>A0ABQ8XWC5_9EUKA</name>
<dbReference type="InterPro" id="IPR002553">
    <property type="entry name" value="Clathrin/coatomer_adapt-like_N"/>
</dbReference>
<dbReference type="Proteomes" id="UP001150062">
    <property type="component" value="Unassembled WGS sequence"/>
</dbReference>
<comment type="function">
    <text evidence="5">Adaptins are components of the adaptor complexes which link clathrin to receptors in coated vesicles. Clathrin-associated protein complexes are believed to interact with the cytoplasmic tails of membrane proteins, leading to their selection and concentration.</text>
</comment>
<dbReference type="Gene3D" id="1.25.10.10">
    <property type="entry name" value="Leucine-rich Repeat Variant"/>
    <property type="match status" value="1"/>
</dbReference>
<dbReference type="InterPro" id="IPR050840">
    <property type="entry name" value="Adaptor_Complx_Large_Subunit"/>
</dbReference>
<dbReference type="InterPro" id="IPR011989">
    <property type="entry name" value="ARM-like"/>
</dbReference>
<feature type="region of interest" description="Disordered" evidence="6">
    <location>
        <begin position="475"/>
        <end position="498"/>
    </location>
</feature>
<dbReference type="InterPro" id="IPR017104">
    <property type="entry name" value="AP2_complex_asu"/>
</dbReference>
<organism evidence="8 9">
    <name type="scientific">Anaeramoeba flamelloides</name>
    <dbReference type="NCBI Taxonomy" id="1746091"/>
    <lineage>
        <taxon>Eukaryota</taxon>
        <taxon>Metamonada</taxon>
        <taxon>Anaeramoebidae</taxon>
        <taxon>Anaeramoeba</taxon>
    </lineage>
</organism>
<dbReference type="PIRSF" id="PIRSF037091">
    <property type="entry name" value="AP2_complex_alpha"/>
    <property type="match status" value="1"/>
</dbReference>
<keyword evidence="5" id="KW-0168">Coated pit</keyword>
<evidence type="ECO:0000256" key="1">
    <source>
        <dbReference type="ARBA" id="ARBA00004184"/>
    </source>
</evidence>
<comment type="caution">
    <text evidence="8">The sequence shown here is derived from an EMBL/GenBank/DDBJ whole genome shotgun (WGS) entry which is preliminary data.</text>
</comment>
<comment type="subcellular location">
    <subcellularLocation>
        <location evidence="1">Endomembrane system</location>
        <topology evidence="1">Peripheral membrane protein</topology>
    </subcellularLocation>
    <subcellularLocation>
        <location evidence="5">Membrane</location>
        <location evidence="5">Coated pit</location>
    </subcellularLocation>
</comment>
<sequence length="917" mass="105600">MSQTYINKLNYQDFVNPNKPNYITKEFEKLIREIGDCKSKLDEDRLIEQQIIKLKKFTKKKKIKPKQQSELVLRLLFCQLLGHDVSFAHILAINSSQESNLFYKFIGYLAASIFISTNEDLQLLMINSIQKDLKSDNTLAVSIALTTITKIITVDMIPAVLSNVLILLKHQEPLIRKKALTAMYTFLKQSPESILKHQKDFELMLDDKDISVTGVALDLFLFISKTKPKTIKHLVVSFVEILNLIISGKLPIEYDYREIHAPWIQIKLLKILSYLGQDDPNTSREIYQVVQLVLKESEIGFINGIFAGHAIMHECIKTITKLYPSTKLLELASIAAGKFVTSYSNNLKYLGITALTDLVLVYPEATNKHQIIIVDCLEDPDETLKRKTIELLFRITNKSNISFIVEKMLSYLKTQKDQKYKTSLVSRILKLAEEHGTNIKWYILTINKILQIFGDLVNHDIVYNIMKLISEGSLLEDEEDEEDEDDEEEKESGKEGSQLTKYDGNTALKIFSVNIYAEIISLKKPYPNILYQISLWVAGEYSYLCTNFTTEEIMVNVVDLINAFYISDETRAMAITALTKMVSHSGKYLEQIDTIIQKYSTSRNTDIRQRCFEMKGILQLPNIIDNILPPDSINTDIEIDTNLEFLNEFVENSLKNGGKKYISKEERIKMENELQLGINENKKKSKELRFEAYQSNNPQQSSTWRIPQQNIYEREVNNNQISNTIEIENSISLKVSGISQRWTETGYSGFKENENQNIENKKEKGEEKNTNDNNQNNQNNNNNNNNNNQNDNNDNNNNQINQNNNEKILDVKSFRFNRIGSKEPILEEENKIQEKNLNNDNNNNITTIKQKPPKTEEELKREKTVNALFNGVGSVRTSRKKSKSQKVNLNSKHITKNTIEKNNEKVENLIDLGSEKN</sequence>
<protein>
    <recommendedName>
        <fullName evidence="5">AP-2 complex subunit alpha</fullName>
    </recommendedName>
</protein>
<keyword evidence="5" id="KW-0254">Endocytosis</keyword>
<proteinExistence type="inferred from homology"/>
<evidence type="ECO:0000256" key="4">
    <source>
        <dbReference type="ARBA" id="ARBA00023136"/>
    </source>
</evidence>
<evidence type="ECO:0000313" key="8">
    <source>
        <dbReference type="EMBL" id="KAJ6236921.1"/>
    </source>
</evidence>